<gene>
    <name evidence="14" type="ORF">Mth01_20320</name>
</gene>
<comment type="cofactor">
    <cofactor evidence="1">
        <name>Mg(2+)</name>
        <dbReference type="ChEBI" id="CHEBI:18420"/>
    </cofactor>
</comment>
<keyword evidence="6" id="KW-0547">Nucleotide-binding</keyword>
<proteinExistence type="inferred from homology"/>
<comment type="similarity">
    <text evidence="2">Belongs to the diacylglycerol/lipid kinase family.</text>
</comment>
<dbReference type="GO" id="GO:0016301">
    <property type="term" value="F:kinase activity"/>
    <property type="evidence" value="ECO:0007669"/>
    <property type="project" value="UniProtKB-KW"/>
</dbReference>
<keyword evidence="7" id="KW-0418">Kinase</keyword>
<evidence type="ECO:0000313" key="15">
    <source>
        <dbReference type="Proteomes" id="UP000610966"/>
    </source>
</evidence>
<dbReference type="Gene3D" id="3.40.50.10330">
    <property type="entry name" value="Probable inorganic polyphosphate/atp-NAD kinase, domain 1"/>
    <property type="match status" value="1"/>
</dbReference>
<dbReference type="PROSITE" id="PS50146">
    <property type="entry name" value="DAGK"/>
    <property type="match status" value="1"/>
</dbReference>
<dbReference type="NCBIfam" id="TIGR00147">
    <property type="entry name" value="YegS/Rv2252/BmrU family lipid kinase"/>
    <property type="match status" value="1"/>
</dbReference>
<dbReference type="InterPro" id="IPR050187">
    <property type="entry name" value="Lipid_Phosphate_FormReg"/>
</dbReference>
<evidence type="ECO:0000256" key="12">
    <source>
        <dbReference type="ARBA" id="ARBA00023264"/>
    </source>
</evidence>
<keyword evidence="4" id="KW-0808">Transferase</keyword>
<keyword evidence="11" id="KW-0594">Phospholipid biosynthesis</keyword>
<evidence type="ECO:0000256" key="11">
    <source>
        <dbReference type="ARBA" id="ARBA00023209"/>
    </source>
</evidence>
<dbReference type="GO" id="GO:0005886">
    <property type="term" value="C:plasma membrane"/>
    <property type="evidence" value="ECO:0007669"/>
    <property type="project" value="TreeGrafter"/>
</dbReference>
<dbReference type="GO" id="GO:0046872">
    <property type="term" value="F:metal ion binding"/>
    <property type="evidence" value="ECO:0007669"/>
    <property type="project" value="UniProtKB-KW"/>
</dbReference>
<dbReference type="SUPFAM" id="SSF111331">
    <property type="entry name" value="NAD kinase/diacylglycerol kinase-like"/>
    <property type="match status" value="1"/>
</dbReference>
<dbReference type="GO" id="GO:0005524">
    <property type="term" value="F:ATP binding"/>
    <property type="evidence" value="ECO:0007669"/>
    <property type="project" value="UniProtKB-KW"/>
</dbReference>
<dbReference type="RefSeq" id="WP_239089526.1">
    <property type="nucleotide sequence ID" value="NZ_BOOG01000017.1"/>
</dbReference>
<evidence type="ECO:0000256" key="8">
    <source>
        <dbReference type="ARBA" id="ARBA00022840"/>
    </source>
</evidence>
<dbReference type="SMART" id="SM00046">
    <property type="entry name" value="DAGKc"/>
    <property type="match status" value="1"/>
</dbReference>
<dbReference type="Pfam" id="PF19279">
    <property type="entry name" value="YegS_C"/>
    <property type="match status" value="1"/>
</dbReference>
<dbReference type="Pfam" id="PF00781">
    <property type="entry name" value="DAGK_cat"/>
    <property type="match status" value="1"/>
</dbReference>
<keyword evidence="3" id="KW-0444">Lipid biosynthesis</keyword>
<evidence type="ECO:0000256" key="4">
    <source>
        <dbReference type="ARBA" id="ARBA00022679"/>
    </source>
</evidence>
<keyword evidence="12" id="KW-1208">Phospholipid metabolism</keyword>
<evidence type="ECO:0000256" key="6">
    <source>
        <dbReference type="ARBA" id="ARBA00022741"/>
    </source>
</evidence>
<dbReference type="AlphaFoldDB" id="A0A8J3R826"/>
<comment type="caution">
    <text evidence="14">The sequence shown here is derived from an EMBL/GenBank/DDBJ whole genome shotgun (WGS) entry which is preliminary data.</text>
</comment>
<feature type="domain" description="DAGKc" evidence="13">
    <location>
        <begin position="1"/>
        <end position="137"/>
    </location>
</feature>
<dbReference type="InterPro" id="IPR001206">
    <property type="entry name" value="Diacylglycerol_kinase_cat_dom"/>
</dbReference>
<keyword evidence="8" id="KW-0067">ATP-binding</keyword>
<keyword evidence="9" id="KW-0460">Magnesium</keyword>
<dbReference type="EMBL" id="BOOG01000017">
    <property type="protein sequence ID" value="GIH69779.1"/>
    <property type="molecule type" value="Genomic_DNA"/>
</dbReference>
<dbReference type="InterPro" id="IPR045540">
    <property type="entry name" value="YegS/DAGK_C"/>
</dbReference>
<evidence type="ECO:0000256" key="1">
    <source>
        <dbReference type="ARBA" id="ARBA00001946"/>
    </source>
</evidence>
<dbReference type="InterPro" id="IPR017438">
    <property type="entry name" value="ATP-NAD_kinase_N"/>
</dbReference>
<sequence>MRSFTALLNPISGRRASRTLWEPVAALLTEAGVSVTTEETRSRTHAIELAAEAAGRGDVVVAVGGDGLVRDVATGVVPGGGTMAILPAGRGNDLARALGLPADLPGHAALPGLARLLLDGPTRIIDVLEVDGVIVPGNVYAGVDSRANQIINRYRRMPALLLYRLSGVLAIATWHAPTFTVTIDGVARRVSANSVVIANSGAYGHGLRIVPVAVLDDGLLDVMVVRAETPKVAIGRFMTEAKKGTHIHRPEVDLSTATTVTIDADRPVPLYADGDEVCTSLPATVRLLPGALKLIAPR</sequence>
<protein>
    <recommendedName>
        <fullName evidence="13">DAGKc domain-containing protein</fullName>
    </recommendedName>
</protein>
<accession>A0A8J3R826</accession>
<dbReference type="InterPro" id="IPR016064">
    <property type="entry name" value="NAD/diacylglycerol_kinase_sf"/>
</dbReference>
<evidence type="ECO:0000256" key="9">
    <source>
        <dbReference type="ARBA" id="ARBA00022842"/>
    </source>
</evidence>
<name>A0A8J3R826_9ACTN</name>
<evidence type="ECO:0000256" key="7">
    <source>
        <dbReference type="ARBA" id="ARBA00022777"/>
    </source>
</evidence>
<evidence type="ECO:0000256" key="2">
    <source>
        <dbReference type="ARBA" id="ARBA00005983"/>
    </source>
</evidence>
<dbReference type="InterPro" id="IPR005218">
    <property type="entry name" value="Diacylglycerol/lipid_kinase"/>
</dbReference>
<evidence type="ECO:0000313" key="14">
    <source>
        <dbReference type="EMBL" id="GIH69779.1"/>
    </source>
</evidence>
<keyword evidence="15" id="KW-1185">Reference proteome</keyword>
<dbReference type="PANTHER" id="PTHR12358">
    <property type="entry name" value="SPHINGOSINE KINASE"/>
    <property type="match status" value="1"/>
</dbReference>
<evidence type="ECO:0000259" key="13">
    <source>
        <dbReference type="PROSITE" id="PS50146"/>
    </source>
</evidence>
<dbReference type="Proteomes" id="UP000610966">
    <property type="component" value="Unassembled WGS sequence"/>
</dbReference>
<evidence type="ECO:0000256" key="3">
    <source>
        <dbReference type="ARBA" id="ARBA00022516"/>
    </source>
</evidence>
<reference evidence="14" key="1">
    <citation type="submission" date="2021-01" db="EMBL/GenBank/DDBJ databases">
        <title>Whole genome shotgun sequence of Sphaerimonospora thailandensis NBRC 107569.</title>
        <authorList>
            <person name="Komaki H."/>
            <person name="Tamura T."/>
        </authorList>
    </citation>
    <scope>NUCLEOTIDE SEQUENCE</scope>
    <source>
        <strain evidence="14">NBRC 107569</strain>
    </source>
</reference>
<keyword evidence="10" id="KW-0443">Lipid metabolism</keyword>
<organism evidence="14 15">
    <name type="scientific">Sphaerimonospora thailandensis</name>
    <dbReference type="NCBI Taxonomy" id="795644"/>
    <lineage>
        <taxon>Bacteria</taxon>
        <taxon>Bacillati</taxon>
        <taxon>Actinomycetota</taxon>
        <taxon>Actinomycetes</taxon>
        <taxon>Streptosporangiales</taxon>
        <taxon>Streptosporangiaceae</taxon>
        <taxon>Sphaerimonospora</taxon>
    </lineage>
</organism>
<dbReference type="PANTHER" id="PTHR12358:SF106">
    <property type="entry name" value="LIPID KINASE YEGS"/>
    <property type="match status" value="1"/>
</dbReference>
<evidence type="ECO:0000256" key="5">
    <source>
        <dbReference type="ARBA" id="ARBA00022723"/>
    </source>
</evidence>
<dbReference type="GO" id="GO:0008654">
    <property type="term" value="P:phospholipid biosynthetic process"/>
    <property type="evidence" value="ECO:0007669"/>
    <property type="project" value="UniProtKB-KW"/>
</dbReference>
<keyword evidence="5" id="KW-0479">Metal-binding</keyword>
<dbReference type="Gene3D" id="2.60.200.40">
    <property type="match status" value="1"/>
</dbReference>
<evidence type="ECO:0000256" key="10">
    <source>
        <dbReference type="ARBA" id="ARBA00023098"/>
    </source>
</evidence>